<name>A0A4S2MVT0_9PEZI</name>
<sequence>MSACLLVCCASLSRIRVVPGTDEHCRTRQSLRMLQRCAHSGRHLSLHPSPSPPHHPPHMFLTSPPTHPIALGNPPASPSPPPSLLYSFLRPECHHPRPLAPLRAGPRSRQQACTSGLRGLEGRWCRGLRRGRRRSNCGWRCGGWGGWSVVSK</sequence>
<proteinExistence type="predicted"/>
<dbReference type="Proteomes" id="UP000298138">
    <property type="component" value="Unassembled WGS sequence"/>
</dbReference>
<feature type="chain" id="PRO_5020327124" evidence="1">
    <location>
        <begin position="21"/>
        <end position="152"/>
    </location>
</feature>
<keyword evidence="3" id="KW-1185">Reference proteome</keyword>
<accession>A0A4S2MVT0</accession>
<reference evidence="2 3" key="1">
    <citation type="submission" date="2019-04" db="EMBL/GenBank/DDBJ databases">
        <title>Comparative genomics and transcriptomics to analyze fruiting body development in filamentous ascomycetes.</title>
        <authorList>
            <consortium name="DOE Joint Genome Institute"/>
            <person name="Lutkenhaus R."/>
            <person name="Traeger S."/>
            <person name="Breuer J."/>
            <person name="Kuo A."/>
            <person name="Lipzen A."/>
            <person name="Pangilinan J."/>
            <person name="Dilworth D."/>
            <person name="Sandor L."/>
            <person name="Poggeler S."/>
            <person name="Barry K."/>
            <person name="Grigoriev I.V."/>
            <person name="Nowrousian M."/>
        </authorList>
    </citation>
    <scope>NUCLEOTIDE SEQUENCE [LARGE SCALE GENOMIC DNA]</scope>
    <source>
        <strain evidence="2 3">CBS 389.68</strain>
    </source>
</reference>
<protein>
    <submittedName>
        <fullName evidence="2">Uncharacterized protein</fullName>
    </submittedName>
</protein>
<dbReference type="EMBL" id="ML220123">
    <property type="protein sequence ID" value="TGZ80729.1"/>
    <property type="molecule type" value="Genomic_DNA"/>
</dbReference>
<keyword evidence="1" id="KW-0732">Signal</keyword>
<evidence type="ECO:0000313" key="2">
    <source>
        <dbReference type="EMBL" id="TGZ80729.1"/>
    </source>
</evidence>
<dbReference type="InParanoid" id="A0A4S2MVT0"/>
<feature type="signal peptide" evidence="1">
    <location>
        <begin position="1"/>
        <end position="20"/>
    </location>
</feature>
<organism evidence="2 3">
    <name type="scientific">Ascodesmis nigricans</name>
    <dbReference type="NCBI Taxonomy" id="341454"/>
    <lineage>
        <taxon>Eukaryota</taxon>
        <taxon>Fungi</taxon>
        <taxon>Dikarya</taxon>
        <taxon>Ascomycota</taxon>
        <taxon>Pezizomycotina</taxon>
        <taxon>Pezizomycetes</taxon>
        <taxon>Pezizales</taxon>
        <taxon>Ascodesmidaceae</taxon>
        <taxon>Ascodesmis</taxon>
    </lineage>
</organism>
<gene>
    <name evidence="2" type="ORF">EX30DRAFT_49892</name>
</gene>
<evidence type="ECO:0000256" key="1">
    <source>
        <dbReference type="SAM" id="SignalP"/>
    </source>
</evidence>
<dbReference type="AlphaFoldDB" id="A0A4S2MVT0"/>
<evidence type="ECO:0000313" key="3">
    <source>
        <dbReference type="Proteomes" id="UP000298138"/>
    </source>
</evidence>